<feature type="domain" description="Multidrug resistance protein MdtA-like alpha-helical hairpin" evidence="5">
    <location>
        <begin position="116"/>
        <end position="183"/>
    </location>
</feature>
<dbReference type="AlphaFoldDB" id="A0A562RBB1"/>
<comment type="caution">
    <text evidence="9">The sequence shown here is derived from an EMBL/GenBank/DDBJ whole genome shotgun (WGS) entry which is preliminary data.</text>
</comment>
<evidence type="ECO:0000259" key="8">
    <source>
        <dbReference type="Pfam" id="PF25967"/>
    </source>
</evidence>
<evidence type="ECO:0000256" key="4">
    <source>
        <dbReference type="SAM" id="SignalP"/>
    </source>
</evidence>
<proteinExistence type="inferred from homology"/>
<feature type="compositionally biased region" description="Low complexity" evidence="3">
    <location>
        <begin position="398"/>
        <end position="422"/>
    </location>
</feature>
<dbReference type="Proteomes" id="UP000318431">
    <property type="component" value="Unassembled WGS sequence"/>
</dbReference>
<feature type="domain" description="Multidrug resistance protein MdtA-like C-terminal permuted SH3" evidence="8">
    <location>
        <begin position="312"/>
        <end position="374"/>
    </location>
</feature>
<evidence type="ECO:0000313" key="9">
    <source>
        <dbReference type="EMBL" id="TWI66347.1"/>
    </source>
</evidence>
<evidence type="ECO:0000256" key="3">
    <source>
        <dbReference type="SAM" id="MobiDB-lite"/>
    </source>
</evidence>
<dbReference type="Pfam" id="PF25967">
    <property type="entry name" value="RND-MFP_C"/>
    <property type="match status" value="1"/>
</dbReference>
<dbReference type="Gene3D" id="2.40.30.170">
    <property type="match status" value="1"/>
</dbReference>
<dbReference type="InterPro" id="IPR058625">
    <property type="entry name" value="MdtA-like_BSH"/>
</dbReference>
<dbReference type="InterPro" id="IPR058626">
    <property type="entry name" value="MdtA-like_b-barrel"/>
</dbReference>
<evidence type="ECO:0000313" key="10">
    <source>
        <dbReference type="Proteomes" id="UP000318431"/>
    </source>
</evidence>
<dbReference type="EMBL" id="VLLB01000003">
    <property type="protein sequence ID" value="TWI66347.1"/>
    <property type="molecule type" value="Genomic_DNA"/>
</dbReference>
<dbReference type="Gene3D" id="2.40.420.20">
    <property type="match status" value="1"/>
</dbReference>
<reference evidence="9 10" key="1">
    <citation type="journal article" date="2015" name="Stand. Genomic Sci.">
        <title>Genomic Encyclopedia of Bacterial and Archaeal Type Strains, Phase III: the genomes of soil and plant-associated and newly described type strains.</title>
        <authorList>
            <person name="Whitman W.B."/>
            <person name="Woyke T."/>
            <person name="Klenk H.P."/>
            <person name="Zhou Y."/>
            <person name="Lilburn T.G."/>
            <person name="Beck B.J."/>
            <person name="De Vos P."/>
            <person name="Vandamme P."/>
            <person name="Eisen J.A."/>
            <person name="Garrity G."/>
            <person name="Hugenholtz P."/>
            <person name="Kyrpides N.C."/>
        </authorList>
    </citation>
    <scope>NUCLEOTIDE SEQUENCE [LARGE SCALE GENOMIC DNA]</scope>
    <source>
        <strain evidence="9 10">CGMCC 1.10822</strain>
    </source>
</reference>
<dbReference type="FunFam" id="2.40.420.20:FF:000001">
    <property type="entry name" value="Efflux RND transporter periplasmic adaptor subunit"/>
    <property type="match status" value="1"/>
</dbReference>
<dbReference type="Gene3D" id="1.10.287.470">
    <property type="entry name" value="Helix hairpin bin"/>
    <property type="match status" value="1"/>
</dbReference>
<dbReference type="PROSITE" id="PS51257">
    <property type="entry name" value="PROKAR_LIPOPROTEIN"/>
    <property type="match status" value="1"/>
</dbReference>
<evidence type="ECO:0000256" key="1">
    <source>
        <dbReference type="ARBA" id="ARBA00004196"/>
    </source>
</evidence>
<gene>
    <name evidence="9" type="ORF">IP91_02159</name>
</gene>
<dbReference type="PANTHER" id="PTHR30158">
    <property type="entry name" value="ACRA/E-RELATED COMPONENT OF DRUG EFFLUX TRANSPORTER"/>
    <property type="match status" value="1"/>
</dbReference>
<accession>A0A562RBB1</accession>
<keyword evidence="10" id="KW-1185">Reference proteome</keyword>
<keyword evidence="4" id="KW-0732">Signal</keyword>
<comment type="subcellular location">
    <subcellularLocation>
        <location evidence="1">Cell envelope</location>
    </subcellularLocation>
</comment>
<feature type="domain" description="Multidrug resistance protein MdtA-like barrel-sandwich hybrid" evidence="6">
    <location>
        <begin position="73"/>
        <end position="216"/>
    </location>
</feature>
<evidence type="ECO:0000259" key="5">
    <source>
        <dbReference type="Pfam" id="PF25876"/>
    </source>
</evidence>
<name>A0A562RBB1_9BURK</name>
<dbReference type="NCBIfam" id="TIGR01730">
    <property type="entry name" value="RND_mfp"/>
    <property type="match status" value="1"/>
</dbReference>
<sequence length="422" mass="43825">MNNTPFRLPLRTAGILSLAVAAALTAGCDSDKKKAAAGAQGGQMPPPQVAVYTVTQQPLAVTAELPGRTSAYEIAEVRPQVAGIVQKRLFTEGADVKAGTPLYTIDSATYQASASAAKAALTRAQANLLTATPRVKRYKELVEIEGVSRQDYDDAVAAEAQARADVESARAQLQTANISLGYTRVTSPISGRISRSNVTAGALVTASQETPMTVVQQLDPIYVDVTQSGEELLRLKKSLENGGLKQSGQAKVTLKLADGSTYAQAGKLQFADASVDPTTGNVTLRALFPNPKHDLLPGMFVRAVVENGIDEDAIVVPQQGVTRNQKGEATALVLNKQGLVEQRVLQTAGTQGDKWLVKSGLAAGDRVIVEGLQKVKPGAPATVAQDPAPAQGQPRAVASTAAQPGTTATAQAKSAANAGATN</sequence>
<dbReference type="InterPro" id="IPR006143">
    <property type="entry name" value="RND_pump_MFP"/>
</dbReference>
<organism evidence="9 10">
    <name type="scientific">Pseudoduganella lurida</name>
    <dbReference type="NCBI Taxonomy" id="1036180"/>
    <lineage>
        <taxon>Bacteria</taxon>
        <taxon>Pseudomonadati</taxon>
        <taxon>Pseudomonadota</taxon>
        <taxon>Betaproteobacteria</taxon>
        <taxon>Burkholderiales</taxon>
        <taxon>Oxalobacteraceae</taxon>
        <taxon>Telluria group</taxon>
        <taxon>Pseudoduganella</taxon>
    </lineage>
</organism>
<feature type="chain" id="PRO_5021986031" evidence="4">
    <location>
        <begin position="23"/>
        <end position="422"/>
    </location>
</feature>
<feature type="signal peptide" evidence="4">
    <location>
        <begin position="1"/>
        <end position="22"/>
    </location>
</feature>
<dbReference type="GO" id="GO:0046677">
    <property type="term" value="P:response to antibiotic"/>
    <property type="evidence" value="ECO:0007669"/>
    <property type="project" value="TreeGrafter"/>
</dbReference>
<feature type="domain" description="Multidrug resistance protein MdtA-like beta-barrel" evidence="7">
    <location>
        <begin position="220"/>
        <end position="307"/>
    </location>
</feature>
<evidence type="ECO:0000256" key="2">
    <source>
        <dbReference type="ARBA" id="ARBA00009477"/>
    </source>
</evidence>
<dbReference type="Gene3D" id="2.40.50.100">
    <property type="match status" value="1"/>
</dbReference>
<comment type="similarity">
    <text evidence="2">Belongs to the membrane fusion protein (MFP) (TC 8.A.1) family.</text>
</comment>
<dbReference type="InterPro" id="IPR058624">
    <property type="entry name" value="MdtA-like_HH"/>
</dbReference>
<dbReference type="PANTHER" id="PTHR30158:SF3">
    <property type="entry name" value="MULTIDRUG EFFLUX PUMP SUBUNIT ACRA-RELATED"/>
    <property type="match status" value="1"/>
</dbReference>
<dbReference type="InterPro" id="IPR058627">
    <property type="entry name" value="MdtA-like_C"/>
</dbReference>
<protein>
    <submittedName>
        <fullName evidence="9">Membrane fusion protein (Multidrug efflux system)</fullName>
    </submittedName>
</protein>
<evidence type="ECO:0000259" key="7">
    <source>
        <dbReference type="Pfam" id="PF25944"/>
    </source>
</evidence>
<dbReference type="GO" id="GO:0005886">
    <property type="term" value="C:plasma membrane"/>
    <property type="evidence" value="ECO:0007669"/>
    <property type="project" value="UniProtKB-SubCell"/>
</dbReference>
<dbReference type="Pfam" id="PF25944">
    <property type="entry name" value="Beta-barrel_RND"/>
    <property type="match status" value="1"/>
</dbReference>
<dbReference type="SUPFAM" id="SSF111369">
    <property type="entry name" value="HlyD-like secretion proteins"/>
    <property type="match status" value="1"/>
</dbReference>
<dbReference type="OrthoDB" id="9783047at2"/>
<dbReference type="RefSeq" id="WP_145648978.1">
    <property type="nucleotide sequence ID" value="NZ_VLLB01000003.1"/>
</dbReference>
<dbReference type="Pfam" id="PF25876">
    <property type="entry name" value="HH_MFP_RND"/>
    <property type="match status" value="1"/>
</dbReference>
<feature type="region of interest" description="Disordered" evidence="3">
    <location>
        <begin position="379"/>
        <end position="422"/>
    </location>
</feature>
<dbReference type="GO" id="GO:0022857">
    <property type="term" value="F:transmembrane transporter activity"/>
    <property type="evidence" value="ECO:0007669"/>
    <property type="project" value="InterPro"/>
</dbReference>
<evidence type="ECO:0000259" key="6">
    <source>
        <dbReference type="Pfam" id="PF25917"/>
    </source>
</evidence>
<dbReference type="Pfam" id="PF25917">
    <property type="entry name" value="BSH_RND"/>
    <property type="match status" value="1"/>
</dbReference>